<comment type="caution">
    <text evidence="7">The sequence shown here is derived from an EMBL/GenBank/DDBJ whole genome shotgun (WGS) entry which is preliminary data.</text>
</comment>
<evidence type="ECO:0000256" key="4">
    <source>
        <dbReference type="ARBA" id="ARBA00022989"/>
    </source>
</evidence>
<organism evidence="7 8">
    <name type="scientific">Pseudoalteromonas fenneropenaei</name>
    <dbReference type="NCBI Taxonomy" id="1737459"/>
    <lineage>
        <taxon>Bacteria</taxon>
        <taxon>Pseudomonadati</taxon>
        <taxon>Pseudomonadota</taxon>
        <taxon>Gammaproteobacteria</taxon>
        <taxon>Alteromonadales</taxon>
        <taxon>Pseudoalteromonadaceae</taxon>
        <taxon>Pseudoalteromonas</taxon>
    </lineage>
</organism>
<evidence type="ECO:0000256" key="1">
    <source>
        <dbReference type="ARBA" id="ARBA00022475"/>
    </source>
</evidence>
<proteinExistence type="inferred from homology"/>
<dbReference type="PANTHER" id="PTHR37481:SF1">
    <property type="entry name" value="LIPOPOLYSACCHARIDE EXPORT SYSTEM PROTEIN LPTC"/>
    <property type="match status" value="1"/>
</dbReference>
<keyword evidence="2 6" id="KW-0997">Cell inner membrane</keyword>
<dbReference type="HAMAP" id="MF_01915">
    <property type="entry name" value="LPS_assembly_LptC"/>
    <property type="match status" value="1"/>
</dbReference>
<keyword evidence="5 6" id="KW-0472">Membrane</keyword>
<dbReference type="InterPro" id="IPR010664">
    <property type="entry name" value="LipoPS_assembly_LptC-rel"/>
</dbReference>
<dbReference type="EMBL" id="JBHRSD010000017">
    <property type="protein sequence ID" value="MFC3033009.1"/>
    <property type="molecule type" value="Genomic_DNA"/>
</dbReference>
<keyword evidence="3 6" id="KW-0812">Transmembrane</keyword>
<dbReference type="PIRSF" id="PIRSF028513">
    <property type="entry name" value="LptC"/>
    <property type="match status" value="1"/>
</dbReference>
<evidence type="ECO:0000313" key="7">
    <source>
        <dbReference type="EMBL" id="MFC3033009.1"/>
    </source>
</evidence>
<comment type="function">
    <text evidence="6">Involved in the assembly of lipopolysaccharide (LPS). Required for the translocation of LPS from the inner membrane to the outer membrane. Facilitates the transfer of LPS from the inner membrane to the periplasmic protein LptA. Could be a docking site for LptA.</text>
</comment>
<dbReference type="Proteomes" id="UP001595453">
    <property type="component" value="Unassembled WGS sequence"/>
</dbReference>
<reference evidence="8" key="1">
    <citation type="journal article" date="2019" name="Int. J. Syst. Evol. Microbiol.">
        <title>The Global Catalogue of Microorganisms (GCM) 10K type strain sequencing project: providing services to taxonomists for standard genome sequencing and annotation.</title>
        <authorList>
            <consortium name="The Broad Institute Genomics Platform"/>
            <consortium name="The Broad Institute Genome Sequencing Center for Infectious Disease"/>
            <person name="Wu L."/>
            <person name="Ma J."/>
        </authorList>
    </citation>
    <scope>NUCLEOTIDE SEQUENCE [LARGE SCALE GENOMIC DNA]</scope>
    <source>
        <strain evidence="8">KCTC 42730</strain>
    </source>
</reference>
<evidence type="ECO:0000256" key="3">
    <source>
        <dbReference type="ARBA" id="ARBA00022692"/>
    </source>
</evidence>
<dbReference type="InterPro" id="IPR052363">
    <property type="entry name" value="LPS_export_LptC"/>
</dbReference>
<gene>
    <name evidence="6 7" type="primary">lptC</name>
    <name evidence="7" type="ORF">ACFOEE_10790</name>
</gene>
<comment type="subunit">
    <text evidence="6">Component of the lipopolysaccharide transport and assembly complex. Interacts with LptA and the LptBFG transporter complex.</text>
</comment>
<dbReference type="NCBIfam" id="TIGR04409">
    <property type="entry name" value="LptC_YrbK"/>
    <property type="match status" value="1"/>
</dbReference>
<dbReference type="PANTHER" id="PTHR37481">
    <property type="entry name" value="LIPOPOLYSACCHARIDE EXPORT SYSTEM PROTEIN LPTC"/>
    <property type="match status" value="1"/>
</dbReference>
<dbReference type="Pfam" id="PF06835">
    <property type="entry name" value="LptC"/>
    <property type="match status" value="1"/>
</dbReference>
<dbReference type="InterPro" id="IPR026265">
    <property type="entry name" value="LptC"/>
</dbReference>
<sequence>MTHARALLLVFFIAIMAWLWYPYLNSNIVASKPENELLVTPDYIAMDLQQSAYNKIGKLSHSVKAQKVEMYQGLGFSHFQYPIFTIYNQQQSWQLTANEATLYENNTLILEGNVVATNQGEASMVEKITAAHIRVDINNKTLLSEQPVVISGPNLTITGKGLHADLNTDIIELNNHTRTTYYDQ</sequence>
<dbReference type="Gene3D" id="2.60.450.10">
    <property type="entry name" value="Lipopolysaccharide (LPS) transport protein A like domain"/>
    <property type="match status" value="1"/>
</dbReference>
<evidence type="ECO:0000313" key="8">
    <source>
        <dbReference type="Proteomes" id="UP001595453"/>
    </source>
</evidence>
<evidence type="ECO:0000256" key="6">
    <source>
        <dbReference type="HAMAP-Rule" id="MF_01915"/>
    </source>
</evidence>
<evidence type="ECO:0000256" key="5">
    <source>
        <dbReference type="ARBA" id="ARBA00023136"/>
    </source>
</evidence>
<keyword evidence="8" id="KW-1185">Reference proteome</keyword>
<comment type="similarity">
    <text evidence="6">Belongs to the LptC family.</text>
</comment>
<comment type="subcellular location">
    <subcellularLocation>
        <location evidence="6">Cell inner membrane</location>
        <topology evidence="6">Single-pass membrane protein</topology>
    </subcellularLocation>
</comment>
<keyword evidence="4 6" id="KW-1133">Transmembrane helix</keyword>
<feature type="transmembrane region" description="Helical" evidence="6">
    <location>
        <begin position="7"/>
        <end position="24"/>
    </location>
</feature>
<protein>
    <recommendedName>
        <fullName evidence="6">Lipopolysaccharide export system protein LptC</fullName>
    </recommendedName>
</protein>
<evidence type="ECO:0000256" key="2">
    <source>
        <dbReference type="ARBA" id="ARBA00022519"/>
    </source>
</evidence>
<accession>A0ABV7CK44</accession>
<keyword evidence="1 6" id="KW-1003">Cell membrane</keyword>
<dbReference type="RefSeq" id="WP_377124061.1">
    <property type="nucleotide sequence ID" value="NZ_JBHRSD010000017.1"/>
</dbReference>
<name>A0ABV7CK44_9GAMM</name>